<organism evidence="1 2">
    <name type="scientific">Halpernia humi</name>
    <dbReference type="NCBI Taxonomy" id="493375"/>
    <lineage>
        <taxon>Bacteria</taxon>
        <taxon>Pseudomonadati</taxon>
        <taxon>Bacteroidota</taxon>
        <taxon>Flavobacteriia</taxon>
        <taxon>Flavobacteriales</taxon>
        <taxon>Weeksellaceae</taxon>
        <taxon>Chryseobacterium group</taxon>
        <taxon>Halpernia</taxon>
    </lineage>
</organism>
<protein>
    <submittedName>
        <fullName evidence="1">Uncharacterized protein</fullName>
    </submittedName>
</protein>
<dbReference type="SUPFAM" id="SSF48371">
    <property type="entry name" value="ARM repeat"/>
    <property type="match status" value="1"/>
</dbReference>
<dbReference type="OrthoDB" id="278248at2"/>
<dbReference type="Proteomes" id="UP000236738">
    <property type="component" value="Unassembled WGS sequence"/>
</dbReference>
<reference evidence="2" key="1">
    <citation type="submission" date="2016-10" db="EMBL/GenBank/DDBJ databases">
        <authorList>
            <person name="Varghese N."/>
            <person name="Submissions S."/>
        </authorList>
    </citation>
    <scope>NUCLEOTIDE SEQUENCE [LARGE SCALE GENOMIC DNA]</scope>
    <source>
        <strain evidence="2">DSM 21580</strain>
    </source>
</reference>
<evidence type="ECO:0000313" key="1">
    <source>
        <dbReference type="EMBL" id="SEG07662.1"/>
    </source>
</evidence>
<dbReference type="AlphaFoldDB" id="A0A1H5X7G8"/>
<evidence type="ECO:0000313" key="2">
    <source>
        <dbReference type="Proteomes" id="UP000236738"/>
    </source>
</evidence>
<gene>
    <name evidence="1" type="ORF">SAMN05421847_1466</name>
</gene>
<dbReference type="EMBL" id="FNUS01000002">
    <property type="protein sequence ID" value="SEG07662.1"/>
    <property type="molecule type" value="Genomic_DNA"/>
</dbReference>
<dbReference type="Gene3D" id="1.25.10.10">
    <property type="entry name" value="Leucine-rich Repeat Variant"/>
    <property type="match status" value="1"/>
</dbReference>
<name>A0A1H5X7G8_9FLAO</name>
<dbReference type="InterPro" id="IPR016024">
    <property type="entry name" value="ARM-type_fold"/>
</dbReference>
<dbReference type="RefSeq" id="WP_103913423.1">
    <property type="nucleotide sequence ID" value="NZ_FNUS01000002.1"/>
</dbReference>
<dbReference type="InterPro" id="IPR011989">
    <property type="entry name" value="ARM-like"/>
</dbReference>
<keyword evidence="2" id="KW-1185">Reference proteome</keyword>
<accession>A0A1H5X7G8</accession>
<sequence length="276" mass="32510">MKREEYRFKLLEKALNTKHENSYWNTVFQLRNFVDTEMIEKCFQLIESNEPKSQILGIDILSQLGTERKKIIKKLLKIIFDIILRTDNEKLICSCLIAISHNNKNLTEKHLIILTSFKKSKSKEIRYALVFSLLSIENKIAIETLILLTKDRSPKVRDWATFGIGTQLEIDNPRIREILYVRCFDKDDQTKQEAIKGLSNRNDERVFEIILEEIKTENFGSLLFDTILNIKNGNLFLPQLRLILSKTLQEENINKEWIEALENCIEVLERDDYEVN</sequence>
<proteinExistence type="predicted"/>